<accession>A0A9Q3BJ93</accession>
<dbReference type="EMBL" id="AVOT02001392">
    <property type="protein sequence ID" value="MBW0466786.1"/>
    <property type="molecule type" value="Genomic_DNA"/>
</dbReference>
<dbReference type="Proteomes" id="UP000765509">
    <property type="component" value="Unassembled WGS sequence"/>
</dbReference>
<feature type="compositionally biased region" description="Polar residues" evidence="1">
    <location>
        <begin position="47"/>
        <end position="69"/>
    </location>
</feature>
<feature type="compositionally biased region" description="Basic and acidic residues" evidence="1">
    <location>
        <begin position="193"/>
        <end position="205"/>
    </location>
</feature>
<feature type="compositionally biased region" description="Basic and acidic residues" evidence="1">
    <location>
        <begin position="227"/>
        <end position="246"/>
    </location>
</feature>
<keyword evidence="3" id="KW-1185">Reference proteome</keyword>
<proteinExistence type="predicted"/>
<sequence>MLEENYIPLKTQSQANTPVKPSEPEGSKGKGERHSEGLITAKKWTPIATQRNRKPQSSASIQGKPNLTTCTGKITIINPVVRSKGKLPKAVDRKFVQGTVKGKYPEKKDREGLSRTRRPGEGQLGHSGGWKDIEGNHTHSAIHIPIQQKPQTRGLEGYGSSSSAPPTPQRPFSMEYGQQEVQPSIPGGRTWRKLPEDMSQRDRLQRPYGNHKRLDSHQEVQTPGGEGKQDKGESSHYSRYRRTADPDRAYSDYFRLTRSRPNQLSSGFTPFRNPQISGKESSFFTITGSFQENTRRLGKKQDLIQPKAGRFRPNDPKAVGLGEISTQEAEIVVHTSRISSPIKKDITPTQIENNVVTAESNFNSDALWLKMSQFAEKAQKQFSELEASH</sequence>
<organism evidence="2 3">
    <name type="scientific">Austropuccinia psidii MF-1</name>
    <dbReference type="NCBI Taxonomy" id="1389203"/>
    <lineage>
        <taxon>Eukaryota</taxon>
        <taxon>Fungi</taxon>
        <taxon>Dikarya</taxon>
        <taxon>Basidiomycota</taxon>
        <taxon>Pucciniomycotina</taxon>
        <taxon>Pucciniomycetes</taxon>
        <taxon>Pucciniales</taxon>
        <taxon>Sphaerophragmiaceae</taxon>
        <taxon>Austropuccinia</taxon>
    </lineage>
</organism>
<evidence type="ECO:0000256" key="1">
    <source>
        <dbReference type="SAM" id="MobiDB-lite"/>
    </source>
</evidence>
<reference evidence="2" key="1">
    <citation type="submission" date="2021-03" db="EMBL/GenBank/DDBJ databases">
        <title>Draft genome sequence of rust myrtle Austropuccinia psidii MF-1, a brazilian biotype.</title>
        <authorList>
            <person name="Quecine M.C."/>
            <person name="Pachon D.M.R."/>
            <person name="Bonatelli M.L."/>
            <person name="Correr F.H."/>
            <person name="Franceschini L.M."/>
            <person name="Leite T.F."/>
            <person name="Margarido G.R.A."/>
            <person name="Almeida C.A."/>
            <person name="Ferrarezi J.A."/>
            <person name="Labate C.A."/>
        </authorList>
    </citation>
    <scope>NUCLEOTIDE SEQUENCE</scope>
    <source>
        <strain evidence="2">MF-1</strain>
    </source>
</reference>
<gene>
    <name evidence="2" type="ORF">O181_006501</name>
</gene>
<dbReference type="AlphaFoldDB" id="A0A9Q3BJ93"/>
<feature type="compositionally biased region" description="Polar residues" evidence="1">
    <location>
        <begin position="10"/>
        <end position="19"/>
    </location>
</feature>
<name>A0A9Q3BJ93_9BASI</name>
<feature type="compositionally biased region" description="Basic and acidic residues" evidence="1">
    <location>
        <begin position="22"/>
        <end position="36"/>
    </location>
</feature>
<feature type="compositionally biased region" description="Basic and acidic residues" evidence="1">
    <location>
        <begin position="103"/>
        <end position="120"/>
    </location>
</feature>
<evidence type="ECO:0000313" key="2">
    <source>
        <dbReference type="EMBL" id="MBW0466786.1"/>
    </source>
</evidence>
<feature type="region of interest" description="Disordered" evidence="1">
    <location>
        <begin position="1"/>
        <end position="69"/>
    </location>
</feature>
<protein>
    <submittedName>
        <fullName evidence="2">Uncharacterized protein</fullName>
    </submittedName>
</protein>
<feature type="region of interest" description="Disordered" evidence="1">
    <location>
        <begin position="98"/>
        <end position="246"/>
    </location>
</feature>
<evidence type="ECO:0000313" key="3">
    <source>
        <dbReference type="Proteomes" id="UP000765509"/>
    </source>
</evidence>
<comment type="caution">
    <text evidence="2">The sequence shown here is derived from an EMBL/GenBank/DDBJ whole genome shotgun (WGS) entry which is preliminary data.</text>
</comment>